<proteinExistence type="predicted"/>
<feature type="domain" description="MaoC-like" evidence="1">
    <location>
        <begin position="15"/>
        <end position="124"/>
    </location>
</feature>
<gene>
    <name evidence="2" type="ORF">D7S86_10795</name>
</gene>
<comment type="caution">
    <text evidence="2">The sequence shown here is derived from an EMBL/GenBank/DDBJ whole genome shotgun (WGS) entry which is preliminary data.</text>
</comment>
<accession>A0A494XYW5</accession>
<protein>
    <submittedName>
        <fullName evidence="2">MaoC family dehydratase</fullName>
    </submittedName>
</protein>
<keyword evidence="3" id="KW-1185">Reference proteome</keyword>
<dbReference type="PANTHER" id="PTHR43664:SF1">
    <property type="entry name" value="BETA-METHYLMALYL-COA DEHYDRATASE"/>
    <property type="match status" value="1"/>
</dbReference>
<dbReference type="CDD" id="cd03454">
    <property type="entry name" value="YdeM"/>
    <property type="match status" value="1"/>
</dbReference>
<evidence type="ECO:0000313" key="2">
    <source>
        <dbReference type="EMBL" id="RKP55707.1"/>
    </source>
</evidence>
<dbReference type="InterPro" id="IPR029069">
    <property type="entry name" value="HotDog_dom_sf"/>
</dbReference>
<dbReference type="SUPFAM" id="SSF54637">
    <property type="entry name" value="Thioesterase/thiol ester dehydrase-isomerase"/>
    <property type="match status" value="1"/>
</dbReference>
<name>A0A494XYW5_9BURK</name>
<dbReference type="PANTHER" id="PTHR43664">
    <property type="entry name" value="MONOAMINE OXIDASE-RELATED"/>
    <property type="match status" value="1"/>
</dbReference>
<dbReference type="Gene3D" id="3.10.129.10">
    <property type="entry name" value="Hotdog Thioesterase"/>
    <property type="match status" value="1"/>
</dbReference>
<dbReference type="InterPro" id="IPR052342">
    <property type="entry name" value="MCH/BMMD"/>
</dbReference>
<dbReference type="RefSeq" id="WP_121086267.1">
    <property type="nucleotide sequence ID" value="NZ_RBZU01000004.1"/>
</dbReference>
<dbReference type="EMBL" id="RBZU01000004">
    <property type="protein sequence ID" value="RKP55707.1"/>
    <property type="molecule type" value="Genomic_DNA"/>
</dbReference>
<dbReference type="InterPro" id="IPR002539">
    <property type="entry name" value="MaoC-like_dom"/>
</dbReference>
<organism evidence="2 3">
    <name type="scientific">Pararobbsia silviterrae</name>
    <dbReference type="NCBI Taxonomy" id="1792498"/>
    <lineage>
        <taxon>Bacteria</taxon>
        <taxon>Pseudomonadati</taxon>
        <taxon>Pseudomonadota</taxon>
        <taxon>Betaproteobacteria</taxon>
        <taxon>Burkholderiales</taxon>
        <taxon>Burkholderiaceae</taxon>
        <taxon>Pararobbsia</taxon>
    </lineage>
</organism>
<sequence>MRKKLYLDEMSVGMQYTSEEHEMTVADIKRFAGEFDPQPFHLDEEAARSSLFGGLAASGWHTAAVTMRLLTQGGVPVAGGSIGLGGEITWPRPTRPGDRLHVVTTITDIRHSQSKPGQGVVTTTSETFNQAGEIVQRFVAKLIAFTREASEAQASAQTSQKS</sequence>
<dbReference type="OrthoDB" id="5298629at2"/>
<dbReference type="Proteomes" id="UP000270342">
    <property type="component" value="Unassembled WGS sequence"/>
</dbReference>
<evidence type="ECO:0000313" key="3">
    <source>
        <dbReference type="Proteomes" id="UP000270342"/>
    </source>
</evidence>
<dbReference type="Pfam" id="PF01575">
    <property type="entry name" value="MaoC_dehydratas"/>
    <property type="match status" value="1"/>
</dbReference>
<dbReference type="AlphaFoldDB" id="A0A494XYW5"/>
<reference evidence="2 3" key="1">
    <citation type="submission" date="2018-10" db="EMBL/GenBank/DDBJ databases">
        <title>Robbsia sp. DHC34, isolated from soil.</title>
        <authorList>
            <person name="Gao Z.-H."/>
            <person name="Qiu L.-H."/>
        </authorList>
    </citation>
    <scope>NUCLEOTIDE SEQUENCE [LARGE SCALE GENOMIC DNA]</scope>
    <source>
        <strain evidence="2 3">DHC34</strain>
    </source>
</reference>
<evidence type="ECO:0000259" key="1">
    <source>
        <dbReference type="Pfam" id="PF01575"/>
    </source>
</evidence>